<sequence>MPQEEPALDRTRIYRLDPRDHCRICPLDDLVLLYHVRSGQTHMVISPVPEMLEAMADGAPLSATDLYARLARDYDLGPPDAAVAQIGAQLQALEALGLVRAA</sequence>
<dbReference type="EMBL" id="JAPTHD010000002">
    <property type="protein sequence ID" value="MDV5823347.1"/>
    <property type="molecule type" value="Genomic_DNA"/>
</dbReference>
<keyword evidence="2" id="KW-1185">Reference proteome</keyword>
<name>A0ABU3ZV13_9SPHN</name>
<organism evidence="1 2">
    <name type="scientific">Sphingobium naphthae</name>
    <dbReference type="NCBI Taxonomy" id="1886786"/>
    <lineage>
        <taxon>Bacteria</taxon>
        <taxon>Pseudomonadati</taxon>
        <taxon>Pseudomonadota</taxon>
        <taxon>Alphaproteobacteria</taxon>
        <taxon>Sphingomonadales</taxon>
        <taxon>Sphingomonadaceae</taxon>
        <taxon>Sphingobium</taxon>
    </lineage>
</organism>
<evidence type="ECO:0000313" key="2">
    <source>
        <dbReference type="Proteomes" id="UP001185984"/>
    </source>
</evidence>
<dbReference type="NCBIfam" id="TIGR04353">
    <property type="entry name" value="PqqD_rel_X"/>
    <property type="match status" value="1"/>
</dbReference>
<dbReference type="RefSeq" id="WP_317516346.1">
    <property type="nucleotide sequence ID" value="NZ_JAPTHD010000002.1"/>
</dbReference>
<dbReference type="InterPro" id="IPR027599">
    <property type="entry name" value="PqqD-rel_X"/>
</dbReference>
<protein>
    <submittedName>
        <fullName evidence="1">HPr-rel-A system PqqD family peptide chaperone</fullName>
    </submittedName>
</protein>
<dbReference type="Proteomes" id="UP001185984">
    <property type="component" value="Unassembled WGS sequence"/>
</dbReference>
<comment type="caution">
    <text evidence="1">The sequence shown here is derived from an EMBL/GenBank/DDBJ whole genome shotgun (WGS) entry which is preliminary data.</text>
</comment>
<reference evidence="2" key="1">
    <citation type="journal article" date="2022" name="J Environ Chem Eng">
        <title>Biodegradation of petroleum oil using a constructed nonpathogenic and heavy metal-tolerant bacterial consortium isolated from marine sponges.</title>
        <authorList>
            <person name="Dechsakulwatana C."/>
            <person name="Rungsihiranrut A."/>
            <person name="Muangchinda C."/>
            <person name="Ningthoujam R."/>
            <person name="Klankeo P."/>
            <person name="Pinyakong O."/>
        </authorList>
    </citation>
    <scope>NUCLEOTIDE SEQUENCE [LARGE SCALE GENOMIC DNA]</scope>
    <source>
        <strain evidence="2">MO2-4</strain>
    </source>
</reference>
<proteinExistence type="predicted"/>
<gene>
    <name evidence="1" type="ORF">O0R41_07025</name>
</gene>
<evidence type="ECO:0000313" key="1">
    <source>
        <dbReference type="EMBL" id="MDV5823347.1"/>
    </source>
</evidence>
<accession>A0ABU3ZV13</accession>